<dbReference type="AlphaFoldDB" id="A0A0F9KE88"/>
<feature type="region of interest" description="Disordered" evidence="1">
    <location>
        <begin position="96"/>
        <end position="118"/>
    </location>
</feature>
<organism evidence="2">
    <name type="scientific">marine sediment metagenome</name>
    <dbReference type="NCBI Taxonomy" id="412755"/>
    <lineage>
        <taxon>unclassified sequences</taxon>
        <taxon>metagenomes</taxon>
        <taxon>ecological metagenomes</taxon>
    </lineage>
</organism>
<accession>A0A0F9KE88</accession>
<dbReference type="EMBL" id="LAZR01009375">
    <property type="protein sequence ID" value="KKM72986.1"/>
    <property type="molecule type" value="Genomic_DNA"/>
</dbReference>
<sequence length="118" mass="13800">MLTLDNVTKWKQVWICKCGVRFADPVWGTRFTMFGFRDRCLRCAGVLGSDGPCDQLHCEAFRYRRKVPFRLLSPKTWFGQWEYELERREVGAHGEILKSDYAQEDAEDTKPKTPIPNP</sequence>
<proteinExistence type="predicted"/>
<reference evidence="2" key="1">
    <citation type="journal article" date="2015" name="Nature">
        <title>Complex archaea that bridge the gap between prokaryotes and eukaryotes.</title>
        <authorList>
            <person name="Spang A."/>
            <person name="Saw J.H."/>
            <person name="Jorgensen S.L."/>
            <person name="Zaremba-Niedzwiedzka K."/>
            <person name="Martijn J."/>
            <person name="Lind A.E."/>
            <person name="van Eijk R."/>
            <person name="Schleper C."/>
            <person name="Guy L."/>
            <person name="Ettema T.J."/>
        </authorList>
    </citation>
    <scope>NUCLEOTIDE SEQUENCE</scope>
</reference>
<evidence type="ECO:0000313" key="2">
    <source>
        <dbReference type="EMBL" id="KKM72986.1"/>
    </source>
</evidence>
<evidence type="ECO:0000256" key="1">
    <source>
        <dbReference type="SAM" id="MobiDB-lite"/>
    </source>
</evidence>
<name>A0A0F9KE88_9ZZZZ</name>
<protein>
    <submittedName>
        <fullName evidence="2">Uncharacterized protein</fullName>
    </submittedName>
</protein>
<comment type="caution">
    <text evidence="2">The sequence shown here is derived from an EMBL/GenBank/DDBJ whole genome shotgun (WGS) entry which is preliminary data.</text>
</comment>
<gene>
    <name evidence="2" type="ORF">LCGC14_1414990</name>
</gene>